<organism evidence="2 3">
    <name type="scientific">Klebsormidium nitens</name>
    <name type="common">Green alga</name>
    <name type="synonym">Ulothrix nitens</name>
    <dbReference type="NCBI Taxonomy" id="105231"/>
    <lineage>
        <taxon>Eukaryota</taxon>
        <taxon>Viridiplantae</taxon>
        <taxon>Streptophyta</taxon>
        <taxon>Klebsormidiophyceae</taxon>
        <taxon>Klebsormidiales</taxon>
        <taxon>Klebsormidiaceae</taxon>
        <taxon>Klebsormidium</taxon>
    </lineage>
</organism>
<protein>
    <submittedName>
        <fullName evidence="2">Uncharacterized protein</fullName>
    </submittedName>
</protein>
<accession>A0A1Y1I824</accession>
<reference evidence="2 3" key="1">
    <citation type="journal article" date="2014" name="Nat. Commun.">
        <title>Klebsormidium flaccidum genome reveals primary factors for plant terrestrial adaptation.</title>
        <authorList>
            <person name="Hori K."/>
            <person name="Maruyama F."/>
            <person name="Fujisawa T."/>
            <person name="Togashi T."/>
            <person name="Yamamoto N."/>
            <person name="Seo M."/>
            <person name="Sato S."/>
            <person name="Yamada T."/>
            <person name="Mori H."/>
            <person name="Tajima N."/>
            <person name="Moriyama T."/>
            <person name="Ikeuchi M."/>
            <person name="Watanabe M."/>
            <person name="Wada H."/>
            <person name="Kobayashi K."/>
            <person name="Saito M."/>
            <person name="Masuda T."/>
            <person name="Sasaki-Sekimoto Y."/>
            <person name="Mashiguchi K."/>
            <person name="Awai K."/>
            <person name="Shimojima M."/>
            <person name="Masuda S."/>
            <person name="Iwai M."/>
            <person name="Nobusawa T."/>
            <person name="Narise T."/>
            <person name="Kondo S."/>
            <person name="Saito H."/>
            <person name="Sato R."/>
            <person name="Murakawa M."/>
            <person name="Ihara Y."/>
            <person name="Oshima-Yamada Y."/>
            <person name="Ohtaka K."/>
            <person name="Satoh M."/>
            <person name="Sonobe K."/>
            <person name="Ishii M."/>
            <person name="Ohtani R."/>
            <person name="Kanamori-Sato M."/>
            <person name="Honoki R."/>
            <person name="Miyazaki D."/>
            <person name="Mochizuki H."/>
            <person name="Umetsu J."/>
            <person name="Higashi K."/>
            <person name="Shibata D."/>
            <person name="Kamiya Y."/>
            <person name="Sato N."/>
            <person name="Nakamura Y."/>
            <person name="Tabata S."/>
            <person name="Ida S."/>
            <person name="Kurokawa K."/>
            <person name="Ohta H."/>
        </authorList>
    </citation>
    <scope>NUCLEOTIDE SEQUENCE [LARGE SCALE GENOMIC DNA]</scope>
    <source>
        <strain evidence="2 3">NIES-2285</strain>
    </source>
</reference>
<feature type="chain" id="PRO_5012643546" evidence="1">
    <location>
        <begin position="30"/>
        <end position="268"/>
    </location>
</feature>
<evidence type="ECO:0000313" key="3">
    <source>
        <dbReference type="Proteomes" id="UP000054558"/>
    </source>
</evidence>
<name>A0A1Y1I824_KLENI</name>
<sequence length="268" mass="29090">MASPLRLSMRLSTAVAFLLVASSLAPAFAARVLQDTSTTPAPVQTQPASLVFGTVTGPRFPWASVFGSPNTAPCSGSECVSCPEDTGYAFTLTNNGKICTKTYPVAQASGQLPGPDGSFTGPSKTDSFGLGRDFYERVNGDILETCFSSTKQILDQNLYGKLNPSMYLVTETQQFVDSLPAIQSWFDMHFKDKKPTVQIFDVGFDTTQTPNAPSTSTYIGVSFVVRAETDVQVVTFSTYWINPVTVTQDTYDKWTLYSVRNVKVANKA</sequence>
<gene>
    <name evidence="2" type="ORF">KFL_003310020</name>
</gene>
<dbReference type="AlphaFoldDB" id="A0A1Y1I824"/>
<dbReference type="EMBL" id="DF237280">
    <property type="protein sequence ID" value="GAQ87090.1"/>
    <property type="molecule type" value="Genomic_DNA"/>
</dbReference>
<proteinExistence type="predicted"/>
<dbReference type="Proteomes" id="UP000054558">
    <property type="component" value="Unassembled WGS sequence"/>
</dbReference>
<evidence type="ECO:0000256" key="1">
    <source>
        <dbReference type="SAM" id="SignalP"/>
    </source>
</evidence>
<feature type="signal peptide" evidence="1">
    <location>
        <begin position="1"/>
        <end position="29"/>
    </location>
</feature>
<keyword evidence="3" id="KW-1185">Reference proteome</keyword>
<keyword evidence="1" id="KW-0732">Signal</keyword>
<evidence type="ECO:0000313" key="2">
    <source>
        <dbReference type="EMBL" id="GAQ87090.1"/>
    </source>
</evidence>